<dbReference type="Gene3D" id="3.50.50.60">
    <property type="entry name" value="FAD/NAD(P)-binding domain"/>
    <property type="match status" value="1"/>
</dbReference>
<evidence type="ECO:0000313" key="1">
    <source>
        <dbReference type="EMBL" id="AAZ58887.1"/>
    </source>
</evidence>
<gene>
    <name evidence="1" type="ordered locus">PMN2A_1399</name>
</gene>
<evidence type="ECO:0008006" key="3">
    <source>
        <dbReference type="Google" id="ProtNLM"/>
    </source>
</evidence>
<dbReference type="SUPFAM" id="SSF51905">
    <property type="entry name" value="FAD/NAD(P)-binding domain"/>
    <property type="match status" value="1"/>
</dbReference>
<evidence type="ECO:0000313" key="2">
    <source>
        <dbReference type="Proteomes" id="UP000002535"/>
    </source>
</evidence>
<dbReference type="Proteomes" id="UP000002535">
    <property type="component" value="Chromosome"/>
</dbReference>
<dbReference type="OrthoDB" id="5792777at2"/>
<dbReference type="Pfam" id="PF13450">
    <property type="entry name" value="NAD_binding_8"/>
    <property type="match status" value="1"/>
</dbReference>
<dbReference type="AlphaFoldDB" id="Q46HZ1"/>
<dbReference type="KEGG" id="pmn:PMN2A_1399"/>
<dbReference type="RefSeq" id="WP_011294031.1">
    <property type="nucleotide sequence ID" value="NC_007335.2"/>
</dbReference>
<dbReference type="PhylomeDB" id="Q46HZ1"/>
<sequence length="369" mass="42346">MTNIYDYIVIGAGISACTFASTLNKKSSDISILLVEHGRRIGGRATTRKSRKNNILEFDHGLPSINFSKHISEDILELISPLINSKKLLDISNDTLLINEFGVLSHGFTNDVIYRSTPFMANFCEEIINQSMNPKKINFLFQTLTKSIKRIQDLWEIEVNHGRLIKSKNLILSSSLIAHPRCLNILKINSLPLRDAFIPGKDKLVDVLIRETKKLTYINRKIYIFHVSNLSLSRKFNHQYLQIVFSNVIKEYSNFERIIFQRQSDGSIIIALHCIFINHLYELNNITKSLISLFANYQIFLDLFCEASLIDKMDWRASQPLNNLLSKEFQWSDSSKIGFCGDWFDLNGCVGVEAAMNSSFRLVKLLNRN</sequence>
<name>Q46HZ1_PROMT</name>
<reference evidence="1 2" key="1">
    <citation type="journal article" date="2007" name="PLoS Genet.">
        <title>Patterns and implications of gene gain and loss in the evolution of Prochlorococcus.</title>
        <authorList>
            <person name="Kettler G.C."/>
            <person name="Martiny A.C."/>
            <person name="Huang K."/>
            <person name="Zucker J."/>
            <person name="Coleman M.L."/>
            <person name="Rodrigue S."/>
            <person name="Chen F."/>
            <person name="Lapidus A."/>
            <person name="Ferriera S."/>
            <person name="Johnson J."/>
            <person name="Steglich C."/>
            <person name="Church G.M."/>
            <person name="Richardson P."/>
            <person name="Chisholm S.W."/>
        </authorList>
    </citation>
    <scope>NUCLEOTIDE SEQUENCE [LARGE SCALE GENOMIC DNA]</scope>
    <source>
        <strain evidence="1 2">NATL2A</strain>
    </source>
</reference>
<proteinExistence type="predicted"/>
<accession>Q46HZ1</accession>
<dbReference type="InterPro" id="IPR036188">
    <property type="entry name" value="FAD/NAD-bd_sf"/>
</dbReference>
<keyword evidence="2" id="KW-1185">Reference proteome</keyword>
<dbReference type="PANTHER" id="PTHR16128:SF5">
    <property type="entry name" value="FAD_NAD(P)-BINDING OXIDOREDUCTASE FAMILY PROTEIN"/>
    <property type="match status" value="1"/>
</dbReference>
<dbReference type="EMBL" id="CP000095">
    <property type="protein sequence ID" value="AAZ58887.1"/>
    <property type="molecule type" value="Genomic_DNA"/>
</dbReference>
<organism evidence="1 2">
    <name type="scientific">Prochlorococcus marinus (strain NATL2A)</name>
    <dbReference type="NCBI Taxonomy" id="59920"/>
    <lineage>
        <taxon>Bacteria</taxon>
        <taxon>Bacillati</taxon>
        <taxon>Cyanobacteriota</taxon>
        <taxon>Cyanophyceae</taxon>
        <taxon>Synechococcales</taxon>
        <taxon>Prochlorococcaceae</taxon>
        <taxon>Prochlorococcus</taxon>
    </lineage>
</organism>
<dbReference type="HOGENOM" id="CLU_040780_0_0_3"/>
<dbReference type="STRING" id="59920.PMN2A_1399"/>
<protein>
    <recommendedName>
        <fullName evidence="3">NAD/FAD-dependent oxidoreductase</fullName>
    </recommendedName>
</protein>
<dbReference type="PANTHER" id="PTHR16128">
    <property type="entry name" value="FAD/NAD(P)-BINDING OXIDOREDUCTASE FAMILY PROTEIN"/>
    <property type="match status" value="1"/>
</dbReference>